<dbReference type="AlphaFoldDB" id="A0A7J3X593"/>
<feature type="domain" description="HTH bat-type" evidence="1">
    <location>
        <begin position="167"/>
        <end position="218"/>
    </location>
</feature>
<reference evidence="2" key="1">
    <citation type="journal article" date="2020" name="mSystems">
        <title>Genome- and Community-Level Interaction Insights into Carbon Utilization and Element Cycling Functions of Hydrothermarchaeota in Hydrothermal Sediment.</title>
        <authorList>
            <person name="Zhou Z."/>
            <person name="Liu Y."/>
            <person name="Xu W."/>
            <person name="Pan J."/>
            <person name="Luo Z.H."/>
            <person name="Li M."/>
        </authorList>
    </citation>
    <scope>NUCLEOTIDE SEQUENCE [LARGE SCALE GENOMIC DNA]</scope>
    <source>
        <strain evidence="2">SpSt-1125</strain>
    </source>
</reference>
<evidence type="ECO:0000313" key="2">
    <source>
        <dbReference type="EMBL" id="HHP04373.1"/>
    </source>
</evidence>
<dbReference type="EMBL" id="DRZM01000043">
    <property type="protein sequence ID" value="HHP04373.1"/>
    <property type="molecule type" value="Genomic_DNA"/>
</dbReference>
<sequence length="227" mass="26041">MAQGTAVYRVTMRPARSVLAEVSRIPGVSVYVYSVVKAGDKAHTLVKCSFPDSKNAFQRAMEIISRRDEVLEYKILERKVSSCTLLLTKNMCEFYEYTAAAERHTFFPYVIRSGVRRFYLMTAESQEDLRRSLSRYGAVLSLERMPFEVSLEEVGRSIMLSSLEGLLTPLQRKVLSAALRRGFFEWPRRISLEELSRELGVSKVTLSEHLRRGERKLLRYLLDGISA</sequence>
<dbReference type="Pfam" id="PF04967">
    <property type="entry name" value="HTH_10"/>
    <property type="match status" value="1"/>
</dbReference>
<gene>
    <name evidence="2" type="ORF">ENM88_01310</name>
</gene>
<dbReference type="PANTHER" id="PTHR34236:SF1">
    <property type="entry name" value="DIMETHYL SULFOXIDE REDUCTASE TRANSCRIPTIONAL ACTIVATOR"/>
    <property type="match status" value="1"/>
</dbReference>
<dbReference type="PANTHER" id="PTHR34236">
    <property type="entry name" value="DIMETHYL SULFOXIDE REDUCTASE TRANSCRIPTIONAL ACTIVATOR"/>
    <property type="match status" value="1"/>
</dbReference>
<evidence type="ECO:0000259" key="1">
    <source>
        <dbReference type="Pfam" id="PF04967"/>
    </source>
</evidence>
<accession>A0A7J3X593</accession>
<proteinExistence type="predicted"/>
<comment type="caution">
    <text evidence="2">The sequence shown here is derived from an EMBL/GenBank/DDBJ whole genome shotgun (WGS) entry which is preliminary data.</text>
</comment>
<dbReference type="InterPro" id="IPR007050">
    <property type="entry name" value="HTH_bacterioopsin"/>
</dbReference>
<name>A0A7J3X593_THEPE</name>
<protein>
    <recommendedName>
        <fullName evidence="1">HTH bat-type domain-containing protein</fullName>
    </recommendedName>
</protein>
<organism evidence="2">
    <name type="scientific">Thermofilum pendens</name>
    <dbReference type="NCBI Taxonomy" id="2269"/>
    <lineage>
        <taxon>Archaea</taxon>
        <taxon>Thermoproteota</taxon>
        <taxon>Thermoprotei</taxon>
        <taxon>Thermofilales</taxon>
        <taxon>Thermofilaceae</taxon>
        <taxon>Thermofilum</taxon>
    </lineage>
</organism>